<dbReference type="InterPro" id="IPR035994">
    <property type="entry name" value="Nucleoside_phosphorylase_sf"/>
</dbReference>
<dbReference type="PROSITE" id="PS50088">
    <property type="entry name" value="ANK_REPEAT"/>
    <property type="match status" value="4"/>
</dbReference>
<organism evidence="5 6">
    <name type="scientific">Aureobasidium pullulans</name>
    <name type="common">Black yeast</name>
    <name type="synonym">Pullularia pullulans</name>
    <dbReference type="NCBI Taxonomy" id="5580"/>
    <lineage>
        <taxon>Eukaryota</taxon>
        <taxon>Fungi</taxon>
        <taxon>Dikarya</taxon>
        <taxon>Ascomycota</taxon>
        <taxon>Pezizomycotina</taxon>
        <taxon>Dothideomycetes</taxon>
        <taxon>Dothideomycetidae</taxon>
        <taxon>Dothideales</taxon>
        <taxon>Saccotheciaceae</taxon>
        <taxon>Aureobasidium</taxon>
    </lineage>
</organism>
<dbReference type="Pfam" id="PF22939">
    <property type="entry name" value="WHD_GPIID"/>
    <property type="match status" value="1"/>
</dbReference>
<dbReference type="InterPro" id="IPR002110">
    <property type="entry name" value="Ankyrin_rpt"/>
</dbReference>
<dbReference type="Proteomes" id="UP000310039">
    <property type="component" value="Unassembled WGS sequence"/>
</dbReference>
<feature type="domain" description="GPI inositol-deacylase winged helix" evidence="3">
    <location>
        <begin position="667"/>
        <end position="742"/>
    </location>
</feature>
<dbReference type="PROSITE" id="PS50297">
    <property type="entry name" value="ANK_REP_REGION"/>
    <property type="match status" value="4"/>
</dbReference>
<dbReference type="GO" id="GO:0009116">
    <property type="term" value="P:nucleoside metabolic process"/>
    <property type="evidence" value="ECO:0007669"/>
    <property type="project" value="InterPro"/>
</dbReference>
<evidence type="ECO:0000259" key="3">
    <source>
        <dbReference type="Pfam" id="PF22939"/>
    </source>
</evidence>
<evidence type="ECO:0000256" key="2">
    <source>
        <dbReference type="PROSITE-ProRule" id="PRU00023"/>
    </source>
</evidence>
<dbReference type="Pfam" id="PF12796">
    <property type="entry name" value="Ank_2"/>
    <property type="match status" value="4"/>
</dbReference>
<keyword evidence="1" id="KW-0677">Repeat</keyword>
<comment type="caution">
    <text evidence="5">The sequence shown here is derived from an EMBL/GenBank/DDBJ whole genome shotgun (WGS) entry which is preliminary data.</text>
</comment>
<accession>A0A4S9X340</accession>
<reference evidence="5 6" key="1">
    <citation type="submission" date="2018-10" db="EMBL/GenBank/DDBJ databases">
        <title>Fifty Aureobasidium pullulans genomes reveal a recombining polyextremotolerant generalist.</title>
        <authorList>
            <person name="Gostincar C."/>
            <person name="Turk M."/>
            <person name="Zajc J."/>
            <person name="Gunde-Cimerman N."/>
        </authorList>
    </citation>
    <scope>NUCLEOTIDE SEQUENCE [LARGE SCALE GENOMIC DNA]</scope>
    <source>
        <strain evidence="5 6">EXF-3403</strain>
    </source>
</reference>
<dbReference type="EMBL" id="QZBT01000273">
    <property type="protein sequence ID" value="THZ72830.1"/>
    <property type="molecule type" value="Genomic_DNA"/>
</dbReference>
<dbReference type="Gene3D" id="3.40.50.300">
    <property type="entry name" value="P-loop containing nucleotide triphosphate hydrolases"/>
    <property type="match status" value="1"/>
</dbReference>
<dbReference type="InterPro" id="IPR027417">
    <property type="entry name" value="P-loop_NTPase"/>
</dbReference>
<dbReference type="Pfam" id="PF24883">
    <property type="entry name" value="NPHP3_N"/>
    <property type="match status" value="1"/>
</dbReference>
<dbReference type="InterPro" id="IPR036770">
    <property type="entry name" value="Ankyrin_rpt-contain_sf"/>
</dbReference>
<feature type="repeat" description="ANK" evidence="2">
    <location>
        <begin position="898"/>
        <end position="920"/>
    </location>
</feature>
<feature type="domain" description="Nephrocystin 3-like N-terminal" evidence="4">
    <location>
        <begin position="394"/>
        <end position="556"/>
    </location>
</feature>
<dbReference type="Gene3D" id="3.40.50.1580">
    <property type="entry name" value="Nucleoside phosphorylase domain"/>
    <property type="match status" value="1"/>
</dbReference>
<feature type="repeat" description="ANK" evidence="2">
    <location>
        <begin position="968"/>
        <end position="992"/>
    </location>
</feature>
<feature type="repeat" description="ANK" evidence="2">
    <location>
        <begin position="1171"/>
        <end position="1204"/>
    </location>
</feature>
<evidence type="ECO:0000313" key="6">
    <source>
        <dbReference type="Proteomes" id="UP000310039"/>
    </source>
</evidence>
<dbReference type="SUPFAM" id="SSF48403">
    <property type="entry name" value="Ankyrin repeat"/>
    <property type="match status" value="1"/>
</dbReference>
<sequence length="1284" mass="141992">MSQLCGSERAEVYTVAWIAALPHERAAGEAMFDEEYEDPPADFKKSRGDPNAYSWGKIGKHYVVVAALPSGEYGLTSTATVAQGLHSSLPHVRIGLLVGIGAGVREIVDEEDKTVGQRDIRLGDVVVSHPEGTIGGVVQCDLVKAKTVGGSEVLERKGSLNSPPLALRTALTKLQATHIKRGTTIPTIIEEAFERYPNMRSDFCHPGLGGNEIDRRTDTYHSRAGTTISNEARISPKIHYGTVASSNTLEKSARHRDAVLARLAKENIKPMCFEMEAAGLMNNFPCLVIRGTCDYGDEHKNDDWQNYAALTAAGLAKEFLQCVDVQEVQETQEIGRLMLQRLGTLQQAVIQAQEGIHQVKSNTHAHRRSQILNWLCPHDYSTHFEVHKDTYLIGTGKWFIEDSKFLSWVHASGSSNLICPGGPGSGKTVISTLVVDYLRNESESLKPVIYFFFDYQRQKEQTVEHFVATLLRQLASLSQEVFNAVQKLHDELVPKDQQPSLNDLQSELRKATTRIASMSVVTDAWDECEAVTRVKCANTLRDYFSQCTVHLFATTRDDLEVQALFGDASVLRILAHVEDLTLYTTERAVELAPNIRGDEGLVKNVIKGVIDASDGVFLLARLHMNSISDQLTANEVKDTLNGLRKDTGSYSSAYEATMERINRQQRRRSDLGKRILAWVVHAKRPLSFEELNHALATRLGKRSISSGDTYAKEVILSVCAGLVTLDVDKLRLIHYTAQEFFSDTWLRWFPTESAAIVDTCLTYLSFKELRTGPYHDSEPYDDNLIDGKIFKILEGRMSGGGPMRSRDDDYPLFRYAADNWGHHLRDQDRLAKSNKTTAKTVLCFLEDTSLVRNTAQAMDILDVGISVHGVHLAAFFGLQDLTMLLVARGHDAHIGDDCGRTPLWWAAREGHVDLVRALLEYEHVGVDERNSTLLGQTTLSTAAEKEQEAVPRMSPSNAQTTIDAGDVNGHTALFAATMSGHGSIVQILLDTGLVDINQKDRGNWTPLCYAVRYGHEAVVKMLLSNEKIVIERADNSAKCALVLAAQEGHEHIFQMLLDAGFVKIDEKVTGRTPLAIAAERGHEGVVRALLTTERVDVNSKDSWGLTPLSVAVFATNEGPLKALLSAKGVDIDPNDNYNRTPLSIAAEFGRERMVEALLATKRVDFNLKDLSGRSPLSYAAENGHEEIVKKISENEGAKVNSEDRYCRTPLSYAAGNGHEGVVKILLSIRGLAVNSEDRFAQTALKWAIRKGHDGAVALLMSAGASAPPIEYHSTWNRNLGRRRW</sequence>
<name>A0A4S9X340_AURPU</name>
<dbReference type="InterPro" id="IPR053137">
    <property type="entry name" value="NLR-like"/>
</dbReference>
<dbReference type="PANTHER" id="PTHR46082:SF11">
    <property type="entry name" value="AAA+ ATPASE DOMAIN-CONTAINING PROTEIN-RELATED"/>
    <property type="match status" value="1"/>
</dbReference>
<gene>
    <name evidence="5" type="ORF">D6C84_09869</name>
</gene>
<dbReference type="PANTHER" id="PTHR46082">
    <property type="entry name" value="ATP/GTP-BINDING PROTEIN-RELATED"/>
    <property type="match status" value="1"/>
</dbReference>
<dbReference type="InterPro" id="IPR056884">
    <property type="entry name" value="NPHP3-like_N"/>
</dbReference>
<protein>
    <submittedName>
        <fullName evidence="5">Uncharacterized protein</fullName>
    </submittedName>
</protein>
<dbReference type="SUPFAM" id="SSF52540">
    <property type="entry name" value="P-loop containing nucleoside triphosphate hydrolases"/>
    <property type="match status" value="1"/>
</dbReference>
<dbReference type="Gene3D" id="1.25.40.20">
    <property type="entry name" value="Ankyrin repeat-containing domain"/>
    <property type="match status" value="3"/>
</dbReference>
<dbReference type="GO" id="GO:0003824">
    <property type="term" value="F:catalytic activity"/>
    <property type="evidence" value="ECO:0007669"/>
    <property type="project" value="InterPro"/>
</dbReference>
<feature type="repeat" description="ANK" evidence="2">
    <location>
        <begin position="1069"/>
        <end position="1102"/>
    </location>
</feature>
<keyword evidence="2" id="KW-0040">ANK repeat</keyword>
<dbReference type="InterPro" id="IPR054471">
    <property type="entry name" value="GPIID_WHD"/>
</dbReference>
<dbReference type="Pfam" id="PF00023">
    <property type="entry name" value="Ank"/>
    <property type="match status" value="1"/>
</dbReference>
<evidence type="ECO:0000256" key="1">
    <source>
        <dbReference type="ARBA" id="ARBA00022737"/>
    </source>
</evidence>
<proteinExistence type="predicted"/>
<dbReference type="SUPFAM" id="SSF53167">
    <property type="entry name" value="Purine and uridine phosphorylases"/>
    <property type="match status" value="1"/>
</dbReference>
<dbReference type="SMART" id="SM00248">
    <property type="entry name" value="ANK"/>
    <property type="match status" value="10"/>
</dbReference>
<evidence type="ECO:0000259" key="4">
    <source>
        <dbReference type="Pfam" id="PF24883"/>
    </source>
</evidence>
<evidence type="ECO:0000313" key="5">
    <source>
        <dbReference type="EMBL" id="THZ72830.1"/>
    </source>
</evidence>